<dbReference type="Pfam" id="PF12096">
    <property type="entry name" value="DUF3572"/>
    <property type="match status" value="1"/>
</dbReference>
<sequence>MQLKKQAPRAAHEAAEALAIQAFTYIAGDPERLGRFLATTGVGPAEIRAASAEPGFLRGLLEYLVSDEALLTGFAAEAGFRPEDPVKALVVLGGSHWERDVP</sequence>
<keyword evidence="2" id="KW-1185">Reference proteome</keyword>
<name>A0A345ZS62_9HYPH</name>
<organism evidence="1 2">
    <name type="scientific">Pseudolabrys taiwanensis</name>
    <dbReference type="NCBI Taxonomy" id="331696"/>
    <lineage>
        <taxon>Bacteria</taxon>
        <taxon>Pseudomonadati</taxon>
        <taxon>Pseudomonadota</taxon>
        <taxon>Alphaproteobacteria</taxon>
        <taxon>Hyphomicrobiales</taxon>
        <taxon>Xanthobacteraceae</taxon>
        <taxon>Pseudolabrys</taxon>
    </lineage>
</organism>
<dbReference type="Proteomes" id="UP000254889">
    <property type="component" value="Chromosome"/>
</dbReference>
<evidence type="ECO:0000313" key="2">
    <source>
        <dbReference type="Proteomes" id="UP000254889"/>
    </source>
</evidence>
<protein>
    <submittedName>
        <fullName evidence="1">DUF3572 family protein</fullName>
    </submittedName>
</protein>
<reference evidence="1 2" key="1">
    <citation type="submission" date="2018-07" db="EMBL/GenBank/DDBJ databases">
        <authorList>
            <person name="Quirk P.G."/>
            <person name="Krulwich T.A."/>
        </authorList>
    </citation>
    <scope>NUCLEOTIDE SEQUENCE [LARGE SCALE GENOMIC DNA]</scope>
    <source>
        <strain evidence="1 2">CC-BB4</strain>
    </source>
</reference>
<proteinExistence type="predicted"/>
<dbReference type="OrthoDB" id="7356934at2"/>
<accession>A0A345ZS62</accession>
<evidence type="ECO:0000313" key="1">
    <source>
        <dbReference type="EMBL" id="AXK79759.1"/>
    </source>
</evidence>
<dbReference type="KEGG" id="ptaw:DW352_04025"/>
<dbReference type="EMBL" id="CP031417">
    <property type="protein sequence ID" value="AXK79759.1"/>
    <property type="molecule type" value="Genomic_DNA"/>
</dbReference>
<gene>
    <name evidence="1" type="ORF">DW352_04025</name>
</gene>
<dbReference type="InterPro" id="IPR021955">
    <property type="entry name" value="DUF3572"/>
</dbReference>
<dbReference type="AlphaFoldDB" id="A0A345ZS62"/>